<evidence type="ECO:0000259" key="4">
    <source>
        <dbReference type="Pfam" id="PF10342"/>
    </source>
</evidence>
<evidence type="ECO:0000313" key="5">
    <source>
        <dbReference type="EMBL" id="KAF5388051.1"/>
    </source>
</evidence>
<evidence type="ECO:0000256" key="1">
    <source>
        <dbReference type="ARBA" id="ARBA00022729"/>
    </source>
</evidence>
<organism evidence="5 6">
    <name type="scientific">Tricholomella constricta</name>
    <dbReference type="NCBI Taxonomy" id="117010"/>
    <lineage>
        <taxon>Eukaryota</taxon>
        <taxon>Fungi</taxon>
        <taxon>Dikarya</taxon>
        <taxon>Basidiomycota</taxon>
        <taxon>Agaricomycotina</taxon>
        <taxon>Agaricomycetes</taxon>
        <taxon>Agaricomycetidae</taxon>
        <taxon>Agaricales</taxon>
        <taxon>Tricholomatineae</taxon>
        <taxon>Lyophyllaceae</taxon>
        <taxon>Tricholomella</taxon>
    </lineage>
</organism>
<dbReference type="AlphaFoldDB" id="A0A8H5HR32"/>
<proteinExistence type="predicted"/>
<dbReference type="Proteomes" id="UP000565441">
    <property type="component" value="Unassembled WGS sequence"/>
</dbReference>
<keyword evidence="1 3" id="KW-0732">Signal</keyword>
<comment type="caution">
    <text evidence="5">The sequence shown here is derived from an EMBL/GenBank/DDBJ whole genome shotgun (WGS) entry which is preliminary data.</text>
</comment>
<feature type="domain" description="Yeast cell wall synthesis Kre9/Knh1-like N-terminal" evidence="4">
    <location>
        <begin position="23"/>
        <end position="117"/>
    </location>
</feature>
<keyword evidence="6" id="KW-1185">Reference proteome</keyword>
<evidence type="ECO:0000256" key="2">
    <source>
        <dbReference type="SAM" id="MobiDB-lite"/>
    </source>
</evidence>
<feature type="compositionally biased region" description="Low complexity" evidence="2">
    <location>
        <begin position="119"/>
        <end position="158"/>
    </location>
</feature>
<reference evidence="5 6" key="1">
    <citation type="journal article" date="2020" name="ISME J.">
        <title>Uncovering the hidden diversity of litter-decomposition mechanisms in mushroom-forming fungi.</title>
        <authorList>
            <person name="Floudas D."/>
            <person name="Bentzer J."/>
            <person name="Ahren D."/>
            <person name="Johansson T."/>
            <person name="Persson P."/>
            <person name="Tunlid A."/>
        </authorList>
    </citation>
    <scope>NUCLEOTIDE SEQUENCE [LARGE SCALE GENOMIC DNA]</scope>
    <source>
        <strain evidence="5 6">CBS 661.87</strain>
    </source>
</reference>
<accession>A0A8H5HR32</accession>
<evidence type="ECO:0000256" key="3">
    <source>
        <dbReference type="SAM" id="SignalP"/>
    </source>
</evidence>
<dbReference type="PANTHER" id="PTHR35185">
    <property type="entry name" value="SERINE/THREONINE-RICH PROTEIN ADG2-RELATED"/>
    <property type="match status" value="1"/>
</dbReference>
<dbReference type="OrthoDB" id="5316007at2759"/>
<feature type="signal peptide" evidence="3">
    <location>
        <begin position="1"/>
        <end position="17"/>
    </location>
</feature>
<gene>
    <name evidence="5" type="ORF">D9615_000569</name>
</gene>
<feature type="chain" id="PRO_5034181909" description="Yeast cell wall synthesis Kre9/Knh1-like N-terminal domain-containing protein" evidence="3">
    <location>
        <begin position="18"/>
        <end position="191"/>
    </location>
</feature>
<name>A0A8H5HR32_9AGAR</name>
<sequence>MRFSTALCLSFIASVLAYEVTEPSASKGWSDSGAQTLAWTRVNTDPANFTVVLTNVDRSALPQNNQVLAAQVDGSLETITVNPPSGGWPSGGSFRINFVKDTNNLDAILAQSNEFDIEASTETTTSRTSNASTTRTLASNTAVTGTSATTTATSPPTTETDDPLATNAGPKSFAIDASLVSLFAALSFFLA</sequence>
<dbReference type="InterPro" id="IPR018466">
    <property type="entry name" value="Kre9/Knh1-like_N"/>
</dbReference>
<dbReference type="EMBL" id="JAACJP010000001">
    <property type="protein sequence ID" value="KAF5388051.1"/>
    <property type="molecule type" value="Genomic_DNA"/>
</dbReference>
<feature type="region of interest" description="Disordered" evidence="2">
    <location>
        <begin position="119"/>
        <end position="165"/>
    </location>
</feature>
<dbReference type="InterPro" id="IPR052479">
    <property type="entry name" value="GPI-anchor_Adhesion_Reg"/>
</dbReference>
<evidence type="ECO:0000313" key="6">
    <source>
        <dbReference type="Proteomes" id="UP000565441"/>
    </source>
</evidence>
<protein>
    <recommendedName>
        <fullName evidence="4">Yeast cell wall synthesis Kre9/Knh1-like N-terminal domain-containing protein</fullName>
    </recommendedName>
</protein>
<dbReference type="PANTHER" id="PTHR35185:SF1">
    <property type="entry name" value="UPF0619 GPI-ANCHORED MEMBRANE PROTEIN C1322.10"/>
    <property type="match status" value="1"/>
</dbReference>
<dbReference type="Pfam" id="PF10342">
    <property type="entry name" value="Kre9_KNH"/>
    <property type="match status" value="1"/>
</dbReference>